<organism evidence="2 3">
    <name type="scientific">Goekera deserti</name>
    <dbReference type="NCBI Taxonomy" id="2497753"/>
    <lineage>
        <taxon>Bacteria</taxon>
        <taxon>Bacillati</taxon>
        <taxon>Actinomycetota</taxon>
        <taxon>Actinomycetes</taxon>
        <taxon>Geodermatophilales</taxon>
        <taxon>Geodermatophilaceae</taxon>
        <taxon>Goekera</taxon>
    </lineage>
</organism>
<dbReference type="NCBIfam" id="TIGR00277">
    <property type="entry name" value="HDIG"/>
    <property type="match status" value="1"/>
</dbReference>
<dbReference type="EMBL" id="JAAGWK010000026">
    <property type="protein sequence ID" value="NEL55936.1"/>
    <property type="molecule type" value="Genomic_DNA"/>
</dbReference>
<evidence type="ECO:0000259" key="1">
    <source>
        <dbReference type="Pfam" id="PF01966"/>
    </source>
</evidence>
<comment type="caution">
    <text evidence="2">The sequence shown here is derived from an EMBL/GenBank/DDBJ whole genome shotgun (WGS) entry which is preliminary data.</text>
</comment>
<keyword evidence="3" id="KW-1185">Reference proteome</keyword>
<sequence>MTESRSWPGPWVVEAAEHLAADLLRNSGDRWEHTRTVAARAAEAAEVLPAEQRPALVAAAWLHDIGYAEQVRGTGFHPLDGARYLHQRGWPPVIAGLVAHHSGARFVAAVRGLETELADFADPVYCTGPLADALTWADQTTSPCGRPVDHAARMADMLHRHGPGSANAVAHPLRGPALVAAVTATRRAFLSRRLPASFPVPRPAPAAESSPAPALG</sequence>
<dbReference type="Proteomes" id="UP000470470">
    <property type="component" value="Unassembled WGS sequence"/>
</dbReference>
<dbReference type="AlphaFoldDB" id="A0A7K3WHT8"/>
<reference evidence="2 3" key="1">
    <citation type="submission" date="2020-02" db="EMBL/GenBank/DDBJ databases">
        <title>The whole genome sequence of CPCC 205119.</title>
        <authorList>
            <person name="Jiang Z."/>
        </authorList>
    </citation>
    <scope>NUCLEOTIDE SEQUENCE [LARGE SCALE GENOMIC DNA]</scope>
    <source>
        <strain evidence="2 3">CPCC 205119</strain>
    </source>
</reference>
<dbReference type="InterPro" id="IPR006674">
    <property type="entry name" value="HD_domain"/>
</dbReference>
<dbReference type="InterPro" id="IPR006675">
    <property type="entry name" value="HDIG_dom"/>
</dbReference>
<dbReference type="RefSeq" id="WP_162392482.1">
    <property type="nucleotide sequence ID" value="NZ_JAABOZ010000002.1"/>
</dbReference>
<protein>
    <submittedName>
        <fullName evidence="2">HDIG domain-containing protein</fullName>
    </submittedName>
</protein>
<proteinExistence type="predicted"/>
<dbReference type="Pfam" id="PF01966">
    <property type="entry name" value="HD"/>
    <property type="match status" value="1"/>
</dbReference>
<dbReference type="SUPFAM" id="SSF109604">
    <property type="entry name" value="HD-domain/PDEase-like"/>
    <property type="match status" value="1"/>
</dbReference>
<accession>A0A7K3WHT8</accession>
<feature type="domain" description="HD" evidence="1">
    <location>
        <begin position="30"/>
        <end position="106"/>
    </location>
</feature>
<evidence type="ECO:0000313" key="2">
    <source>
        <dbReference type="EMBL" id="NEL55936.1"/>
    </source>
</evidence>
<gene>
    <name evidence="2" type="ORF">G1H19_18320</name>
</gene>
<evidence type="ECO:0000313" key="3">
    <source>
        <dbReference type="Proteomes" id="UP000470470"/>
    </source>
</evidence>
<name>A0A7K3WHT8_9ACTN</name>
<dbReference type="Gene3D" id="1.10.3210.10">
    <property type="entry name" value="Hypothetical protein af1432"/>
    <property type="match status" value="1"/>
</dbReference>